<gene>
    <name evidence="1" type="ORF">AUJ66_04665</name>
</gene>
<dbReference type="AlphaFoldDB" id="A0A1J4SCH9"/>
<protein>
    <recommendedName>
        <fullName evidence="3">DUF3800 domain-containing protein</fullName>
    </recommendedName>
</protein>
<proteinExistence type="predicted"/>
<dbReference type="Proteomes" id="UP000182278">
    <property type="component" value="Unassembled WGS sequence"/>
</dbReference>
<name>A0A1J4SCH9_9BACT</name>
<organism evidence="1 2">
    <name type="scientific">Candidatus Desantisbacteria bacterium CG1_02_38_46</name>
    <dbReference type="NCBI Taxonomy" id="1817893"/>
    <lineage>
        <taxon>Bacteria</taxon>
        <taxon>Candidatus Desantisiibacteriota</taxon>
    </lineage>
</organism>
<sequence length="240" mass="28774">MKNVEKLYLFFDESGNFDFSSQGSQHLVFTSLLSTTPFGLMEKLNELDNKLLKEGQNIKLFHASEDSQIIRNKVFDILKSDDSYEIDSIIIEKPKNHPTRNYFVIYLEIYKCLLQYIFKRYSFNKVFIFTDSIPFTKKRDFVEKGIKVALRRLLGGNENKRFYIFHHPSESNYCLQAADYCGWAIYRKYGDWGDIEVRPYKAIEQRIKSEFNYYKPGRDIFYERNSYYSKRNDDNKYKIH</sequence>
<evidence type="ECO:0000313" key="2">
    <source>
        <dbReference type="Proteomes" id="UP000182278"/>
    </source>
</evidence>
<evidence type="ECO:0008006" key="3">
    <source>
        <dbReference type="Google" id="ProtNLM"/>
    </source>
</evidence>
<dbReference type="Pfam" id="PF12686">
    <property type="entry name" value="DUF3800"/>
    <property type="match status" value="1"/>
</dbReference>
<dbReference type="EMBL" id="MNUO01000069">
    <property type="protein sequence ID" value="OIN96992.1"/>
    <property type="molecule type" value="Genomic_DNA"/>
</dbReference>
<comment type="caution">
    <text evidence="1">The sequence shown here is derived from an EMBL/GenBank/DDBJ whole genome shotgun (WGS) entry which is preliminary data.</text>
</comment>
<dbReference type="STRING" id="1817893.AUJ66_04665"/>
<evidence type="ECO:0000313" key="1">
    <source>
        <dbReference type="EMBL" id="OIN96992.1"/>
    </source>
</evidence>
<dbReference type="InterPro" id="IPR024524">
    <property type="entry name" value="DUF3800"/>
</dbReference>
<reference evidence="1 2" key="1">
    <citation type="journal article" date="2016" name="Environ. Microbiol.">
        <title>Genomic resolution of a cold subsurface aquifer community provides metabolic insights for novel microbes adapted to high CO concentrations.</title>
        <authorList>
            <person name="Probst A.J."/>
            <person name="Castelle C.J."/>
            <person name="Singh A."/>
            <person name="Brown C.T."/>
            <person name="Anantharaman K."/>
            <person name="Sharon I."/>
            <person name="Hug L.A."/>
            <person name="Burstein D."/>
            <person name="Emerson J.B."/>
            <person name="Thomas B.C."/>
            <person name="Banfield J.F."/>
        </authorList>
    </citation>
    <scope>NUCLEOTIDE SEQUENCE [LARGE SCALE GENOMIC DNA]</scope>
    <source>
        <strain evidence="1">CG1_02_38_46</strain>
    </source>
</reference>
<accession>A0A1J4SCH9</accession>